<evidence type="ECO:0000313" key="5">
    <source>
        <dbReference type="Proteomes" id="UP000324133"/>
    </source>
</evidence>
<organism evidence="4 5">
    <name type="scientific">Rufibacter hautae</name>
    <dbReference type="NCBI Taxonomy" id="2595005"/>
    <lineage>
        <taxon>Bacteria</taxon>
        <taxon>Pseudomonadati</taxon>
        <taxon>Bacteroidota</taxon>
        <taxon>Cytophagia</taxon>
        <taxon>Cytophagales</taxon>
        <taxon>Hymenobacteraceae</taxon>
        <taxon>Rufibacter</taxon>
    </lineage>
</organism>
<dbReference type="GO" id="GO:0008168">
    <property type="term" value="F:methyltransferase activity"/>
    <property type="evidence" value="ECO:0007669"/>
    <property type="project" value="UniProtKB-KW"/>
</dbReference>
<keyword evidence="2 4" id="KW-0808">Transferase</keyword>
<evidence type="ECO:0000313" key="4">
    <source>
        <dbReference type="EMBL" id="KAA3437977.1"/>
    </source>
</evidence>
<dbReference type="AlphaFoldDB" id="A0A5B6TBY3"/>
<dbReference type="CDD" id="cd02440">
    <property type="entry name" value="AdoMet_MTases"/>
    <property type="match status" value="1"/>
</dbReference>
<keyword evidence="5" id="KW-1185">Reference proteome</keyword>
<proteinExistence type="predicted"/>
<evidence type="ECO:0000256" key="1">
    <source>
        <dbReference type="ARBA" id="ARBA00022603"/>
    </source>
</evidence>
<dbReference type="PANTHER" id="PTHR43861">
    <property type="entry name" value="TRANS-ACONITATE 2-METHYLTRANSFERASE-RELATED"/>
    <property type="match status" value="1"/>
</dbReference>
<dbReference type="Proteomes" id="UP000324133">
    <property type="component" value="Unassembled WGS sequence"/>
</dbReference>
<dbReference type="SUPFAM" id="SSF53335">
    <property type="entry name" value="S-adenosyl-L-methionine-dependent methyltransferases"/>
    <property type="match status" value="1"/>
</dbReference>
<dbReference type="InterPro" id="IPR029063">
    <property type="entry name" value="SAM-dependent_MTases_sf"/>
</dbReference>
<keyword evidence="1 4" id="KW-0489">Methyltransferase</keyword>
<dbReference type="RefSeq" id="WP_149091040.1">
    <property type="nucleotide sequence ID" value="NZ_VKKY01000002.1"/>
</dbReference>
<feature type="domain" description="Methyltransferase" evidence="3">
    <location>
        <begin position="46"/>
        <end position="138"/>
    </location>
</feature>
<accession>A0A5B6TBY3</accession>
<sequence length="211" mass="23716">MDNYQLNFATWNKLAAAYQDKFMDLDLYNDTYDLFCGLVESPKARILEIGCGPGNITRYILSQRPDFQVEGTDIAPNMVQLARKNNPSATFSVLDAREISALTQTYQGIICGFCLPYLSREDVAKLISDCALRLETEGIFYLSAIEGSYDQSGFETSSSGQGRMFVYYHPADFLTAVLQANGFELVHLIRKNYPKPDSTASTHMILITRKK</sequence>
<evidence type="ECO:0000256" key="2">
    <source>
        <dbReference type="ARBA" id="ARBA00022679"/>
    </source>
</evidence>
<reference evidence="4 5" key="1">
    <citation type="submission" date="2019-07" db="EMBL/GenBank/DDBJ databases">
        <title>Rufibacter sp. nov., isolated from lake sediment.</title>
        <authorList>
            <person name="Qu J.-H."/>
        </authorList>
    </citation>
    <scope>NUCLEOTIDE SEQUENCE [LARGE SCALE GENOMIC DNA]</scope>
    <source>
        <strain evidence="4 5">NBS58-1</strain>
    </source>
</reference>
<dbReference type="EMBL" id="VKKY01000002">
    <property type="protein sequence ID" value="KAA3437977.1"/>
    <property type="molecule type" value="Genomic_DNA"/>
</dbReference>
<dbReference type="Gene3D" id="3.40.50.150">
    <property type="entry name" value="Vaccinia Virus protein VP39"/>
    <property type="match status" value="1"/>
</dbReference>
<protein>
    <submittedName>
        <fullName evidence="4">Class I SAM-dependent methyltransferase</fullName>
    </submittedName>
</protein>
<evidence type="ECO:0000259" key="3">
    <source>
        <dbReference type="Pfam" id="PF13649"/>
    </source>
</evidence>
<dbReference type="PANTHER" id="PTHR43861:SF1">
    <property type="entry name" value="TRANS-ACONITATE 2-METHYLTRANSFERASE"/>
    <property type="match status" value="1"/>
</dbReference>
<dbReference type="OrthoDB" id="9789123at2"/>
<dbReference type="Pfam" id="PF13649">
    <property type="entry name" value="Methyltransf_25"/>
    <property type="match status" value="1"/>
</dbReference>
<dbReference type="GO" id="GO:0032259">
    <property type="term" value="P:methylation"/>
    <property type="evidence" value="ECO:0007669"/>
    <property type="project" value="UniProtKB-KW"/>
</dbReference>
<name>A0A5B6TBY3_9BACT</name>
<dbReference type="InterPro" id="IPR041698">
    <property type="entry name" value="Methyltransf_25"/>
</dbReference>
<comment type="caution">
    <text evidence="4">The sequence shown here is derived from an EMBL/GenBank/DDBJ whole genome shotgun (WGS) entry which is preliminary data.</text>
</comment>
<gene>
    <name evidence="4" type="ORF">FOA19_11905</name>
</gene>